<evidence type="ECO:0000256" key="1">
    <source>
        <dbReference type="SAM" id="MobiDB-lite"/>
    </source>
</evidence>
<feature type="compositionally biased region" description="Acidic residues" evidence="1">
    <location>
        <begin position="56"/>
        <end position="70"/>
    </location>
</feature>
<proteinExistence type="predicted"/>
<feature type="region of interest" description="Disordered" evidence="1">
    <location>
        <begin position="54"/>
        <end position="77"/>
    </location>
</feature>
<dbReference type="Proteomes" id="UP000266673">
    <property type="component" value="Unassembled WGS sequence"/>
</dbReference>
<sequence>QVPSFKDKEELESIEKIIKAELEEDLIFENEVVLWTDEVYKQLELIAKLVKKPPTTDDDDCDGYSDEDGDVNMHYKDGDSHLSTYEAVYVEEEYEDID</sequence>
<feature type="non-terminal residue" evidence="2">
    <location>
        <position position="1"/>
    </location>
</feature>
<gene>
    <name evidence="2" type="ORF">C2G38_2209447</name>
</gene>
<name>A0A397UJE2_9GLOM</name>
<evidence type="ECO:0000313" key="3">
    <source>
        <dbReference type="Proteomes" id="UP000266673"/>
    </source>
</evidence>
<organism evidence="2 3">
    <name type="scientific">Gigaspora rosea</name>
    <dbReference type="NCBI Taxonomy" id="44941"/>
    <lineage>
        <taxon>Eukaryota</taxon>
        <taxon>Fungi</taxon>
        <taxon>Fungi incertae sedis</taxon>
        <taxon>Mucoromycota</taxon>
        <taxon>Glomeromycotina</taxon>
        <taxon>Glomeromycetes</taxon>
        <taxon>Diversisporales</taxon>
        <taxon>Gigasporaceae</taxon>
        <taxon>Gigaspora</taxon>
    </lineage>
</organism>
<dbReference type="EMBL" id="QKWP01001400">
    <property type="protein sequence ID" value="RIB09237.1"/>
    <property type="molecule type" value="Genomic_DNA"/>
</dbReference>
<keyword evidence="3" id="KW-1185">Reference proteome</keyword>
<accession>A0A397UJE2</accession>
<comment type="caution">
    <text evidence="2">The sequence shown here is derived from an EMBL/GenBank/DDBJ whole genome shotgun (WGS) entry which is preliminary data.</text>
</comment>
<evidence type="ECO:0000313" key="2">
    <source>
        <dbReference type="EMBL" id="RIB09237.1"/>
    </source>
</evidence>
<protein>
    <submittedName>
        <fullName evidence="2">Uncharacterized protein</fullName>
    </submittedName>
</protein>
<dbReference type="AlphaFoldDB" id="A0A397UJE2"/>
<reference evidence="2 3" key="1">
    <citation type="submission" date="2018-06" db="EMBL/GenBank/DDBJ databases">
        <title>Comparative genomics reveals the genomic features of Rhizophagus irregularis, R. cerebriforme, R. diaphanum and Gigaspora rosea, and their symbiotic lifestyle signature.</title>
        <authorList>
            <person name="Morin E."/>
            <person name="San Clemente H."/>
            <person name="Chen E.C.H."/>
            <person name="De La Providencia I."/>
            <person name="Hainaut M."/>
            <person name="Kuo A."/>
            <person name="Kohler A."/>
            <person name="Murat C."/>
            <person name="Tang N."/>
            <person name="Roy S."/>
            <person name="Loubradou J."/>
            <person name="Henrissat B."/>
            <person name="Grigoriev I.V."/>
            <person name="Corradi N."/>
            <person name="Roux C."/>
            <person name="Martin F.M."/>
        </authorList>
    </citation>
    <scope>NUCLEOTIDE SEQUENCE [LARGE SCALE GENOMIC DNA]</scope>
    <source>
        <strain evidence="2 3">DAOM 194757</strain>
    </source>
</reference>